<protein>
    <submittedName>
        <fullName evidence="1">Uncharacterized protein</fullName>
    </submittedName>
</protein>
<evidence type="ECO:0000313" key="1">
    <source>
        <dbReference type="EMBL" id="MBC9251106.1"/>
    </source>
</evidence>
<keyword evidence="2" id="KW-1185">Reference proteome</keyword>
<sequence length="83" mass="9207">MEFIKALVRPSLVLAKSSKVELPAASSIYWESSAAVLKNAAHQLFGLGFRCRNQSYFEIARPYLLAVSELVLHAFACAFDVFP</sequence>
<evidence type="ECO:0000313" key="2">
    <source>
        <dbReference type="Proteomes" id="UP000744555"/>
    </source>
</evidence>
<organism evidence="1 2">
    <name type="scientific">Aquipseudomonas alcaligenes</name>
    <name type="common">Pseudomonas alcaligenes</name>
    <dbReference type="NCBI Taxonomy" id="43263"/>
    <lineage>
        <taxon>Bacteria</taxon>
        <taxon>Pseudomonadati</taxon>
        <taxon>Pseudomonadota</taxon>
        <taxon>Gammaproteobacteria</taxon>
        <taxon>Pseudomonadales</taxon>
        <taxon>Pseudomonadaceae</taxon>
        <taxon>Aquipseudomonas</taxon>
    </lineage>
</organism>
<reference evidence="1 2" key="1">
    <citation type="submission" date="2016-06" db="EMBL/GenBank/DDBJ databases">
        <authorList>
            <person name="Ramos C."/>
            <person name="Pintado A."/>
            <person name="Crespo-Gomez J.I."/>
        </authorList>
    </citation>
    <scope>NUCLEOTIDE SEQUENCE [LARGE SCALE GENOMIC DNA]</scope>
    <source>
        <strain evidence="1 2">AVO110</strain>
    </source>
</reference>
<dbReference type="Proteomes" id="UP000744555">
    <property type="component" value="Unassembled WGS sequence"/>
</dbReference>
<name>A0ABR7S0H9_AQUAC</name>
<proteinExistence type="predicted"/>
<accession>A0ABR7S0H9</accession>
<dbReference type="EMBL" id="LZEU01000001">
    <property type="protein sequence ID" value="MBC9251106.1"/>
    <property type="molecule type" value="Genomic_DNA"/>
</dbReference>
<comment type="caution">
    <text evidence="1">The sequence shown here is derived from an EMBL/GenBank/DDBJ whole genome shotgun (WGS) entry which is preliminary data.</text>
</comment>
<gene>
    <name evidence="1" type="ORF">A9179_12545</name>
</gene>